<evidence type="ECO:0000256" key="5">
    <source>
        <dbReference type="ARBA" id="ARBA00022741"/>
    </source>
</evidence>
<evidence type="ECO:0000256" key="6">
    <source>
        <dbReference type="ARBA" id="ARBA00022777"/>
    </source>
</evidence>
<dbReference type="PROSITE" id="PS50011">
    <property type="entry name" value="PROTEIN_KINASE_DOM"/>
    <property type="match status" value="1"/>
</dbReference>
<dbReference type="GO" id="GO:0010506">
    <property type="term" value="P:regulation of autophagy"/>
    <property type="evidence" value="ECO:0007669"/>
    <property type="project" value="InterPro"/>
</dbReference>
<dbReference type="GO" id="GO:0034045">
    <property type="term" value="C:phagophore assembly site membrane"/>
    <property type="evidence" value="ECO:0007669"/>
    <property type="project" value="UniProtKB-SubCell"/>
</dbReference>
<proteinExistence type="predicted"/>
<dbReference type="SUPFAM" id="SSF56112">
    <property type="entry name" value="Protein kinase-like (PK-like)"/>
    <property type="match status" value="1"/>
</dbReference>
<comment type="catalytic activity">
    <reaction evidence="10">
        <text>L-threonyl-[protein] + ATP = O-phospho-L-threonyl-[protein] + ADP + H(+)</text>
        <dbReference type="Rhea" id="RHEA:46608"/>
        <dbReference type="Rhea" id="RHEA-COMP:11060"/>
        <dbReference type="Rhea" id="RHEA-COMP:11605"/>
        <dbReference type="ChEBI" id="CHEBI:15378"/>
        <dbReference type="ChEBI" id="CHEBI:30013"/>
        <dbReference type="ChEBI" id="CHEBI:30616"/>
        <dbReference type="ChEBI" id="CHEBI:61977"/>
        <dbReference type="ChEBI" id="CHEBI:456216"/>
        <dbReference type="EC" id="2.7.11.1"/>
    </reaction>
</comment>
<dbReference type="PROSITE" id="PS00108">
    <property type="entry name" value="PROTEIN_KINASE_ST"/>
    <property type="match status" value="1"/>
</dbReference>
<dbReference type="OrthoDB" id="10252171at2759"/>
<dbReference type="InterPro" id="IPR011009">
    <property type="entry name" value="Kinase-like_dom_sf"/>
</dbReference>
<sequence>ELAAAEMEDYDALVHKLPALKLNYEIGSGFFGIVFLEKVQIREMESPALWAVKRIAKDVPYFPIRRYQEEVKNLQALSKVSFYEWFIQFYDTCEDLHCTYIAMEYIPIGDMLKTFVNGYRWNESDTKVVIKQLLQGLAVMHQEGITHRDLKPENIFLSLSMNETQSLHVKVGDFGTSKHIPLLNASTCLKTTTGTSSYMASEMLDRSKHKTNRVDIWSLGRILYRMSAGSPLFKDLFELYRYAATASAPPLALENRGLSPTCVKFLRDVLQPTSEDRPSAEACLENSWIVNDVPRSQYSIGKDLSTRLFKIKLGAPDIDSLSDVVTDLEPITLS</sequence>
<evidence type="ECO:0000256" key="10">
    <source>
        <dbReference type="ARBA" id="ARBA00047899"/>
    </source>
</evidence>
<dbReference type="EC" id="2.7.11.1" evidence="2"/>
<dbReference type="PANTHER" id="PTHR24348:SF22">
    <property type="entry name" value="NON-SPECIFIC SERINE_THREONINE PROTEIN KINASE"/>
    <property type="match status" value="1"/>
</dbReference>
<dbReference type="GO" id="GO:0005524">
    <property type="term" value="F:ATP binding"/>
    <property type="evidence" value="ECO:0007669"/>
    <property type="project" value="UniProtKB-KW"/>
</dbReference>
<dbReference type="Gene3D" id="1.10.510.10">
    <property type="entry name" value="Transferase(Phosphotransferase) domain 1"/>
    <property type="match status" value="1"/>
</dbReference>
<dbReference type="GO" id="GO:0005829">
    <property type="term" value="C:cytosol"/>
    <property type="evidence" value="ECO:0007669"/>
    <property type="project" value="TreeGrafter"/>
</dbReference>
<comment type="subcellular location">
    <subcellularLocation>
        <location evidence="1">Preautophagosomal structure membrane</location>
        <topology evidence="1">Peripheral membrane protein</topology>
    </subcellularLocation>
</comment>
<evidence type="ECO:0000259" key="12">
    <source>
        <dbReference type="PROSITE" id="PS50011"/>
    </source>
</evidence>
<keyword evidence="7" id="KW-0067">ATP-binding</keyword>
<evidence type="ECO:0000313" key="13">
    <source>
        <dbReference type="EMBL" id="PUU79979.1"/>
    </source>
</evidence>
<gene>
    <name evidence="13" type="ORF">B9Z19DRAFT_977015</name>
</gene>
<reference evidence="13 14" key="1">
    <citation type="submission" date="2017-04" db="EMBL/GenBank/DDBJ databases">
        <title>Draft genome sequence of Tuber borchii Vittad., a whitish edible truffle.</title>
        <authorList>
            <consortium name="DOE Joint Genome Institute"/>
            <person name="Murat C."/>
            <person name="Kuo A."/>
            <person name="Barry K.W."/>
            <person name="Clum A."/>
            <person name="Dockter R.B."/>
            <person name="Fauchery L."/>
            <person name="Iotti M."/>
            <person name="Kohler A."/>
            <person name="Labutti K."/>
            <person name="Lindquist E.A."/>
            <person name="Lipzen A."/>
            <person name="Ohm R.A."/>
            <person name="Wang M."/>
            <person name="Grigoriev I.V."/>
            <person name="Zambonelli A."/>
            <person name="Martin F.M."/>
        </authorList>
    </citation>
    <scope>NUCLEOTIDE SEQUENCE [LARGE SCALE GENOMIC DNA]</scope>
    <source>
        <strain evidence="13 14">Tbo3840</strain>
    </source>
</reference>
<dbReference type="GO" id="GO:0004674">
    <property type="term" value="F:protein serine/threonine kinase activity"/>
    <property type="evidence" value="ECO:0007669"/>
    <property type="project" value="UniProtKB-KW"/>
</dbReference>
<feature type="domain" description="Protein kinase" evidence="12">
    <location>
        <begin position="20"/>
        <end position="289"/>
    </location>
</feature>
<keyword evidence="8" id="KW-0072">Autophagy</keyword>
<dbReference type="STRING" id="42251.A0A2T6ZWX8"/>
<accession>A0A2T6ZWX8</accession>
<keyword evidence="14" id="KW-1185">Reference proteome</keyword>
<keyword evidence="6 13" id="KW-0418">Kinase</keyword>
<feature type="non-terminal residue" evidence="13">
    <location>
        <position position="1"/>
    </location>
</feature>
<evidence type="ECO:0000256" key="8">
    <source>
        <dbReference type="ARBA" id="ARBA00023006"/>
    </source>
</evidence>
<dbReference type="GO" id="GO:0000045">
    <property type="term" value="P:autophagosome assembly"/>
    <property type="evidence" value="ECO:0007669"/>
    <property type="project" value="TreeGrafter"/>
</dbReference>
<dbReference type="Pfam" id="PF00069">
    <property type="entry name" value="Pkinase"/>
    <property type="match status" value="1"/>
</dbReference>
<keyword evidence="5" id="KW-0547">Nucleotide-binding</keyword>
<keyword evidence="4" id="KW-0808">Transferase</keyword>
<evidence type="ECO:0000256" key="4">
    <source>
        <dbReference type="ARBA" id="ARBA00022679"/>
    </source>
</evidence>
<dbReference type="InterPro" id="IPR045269">
    <property type="entry name" value="Atg1-like"/>
</dbReference>
<dbReference type="SMART" id="SM00220">
    <property type="entry name" value="S_TKc"/>
    <property type="match status" value="1"/>
</dbReference>
<evidence type="ECO:0000313" key="14">
    <source>
        <dbReference type="Proteomes" id="UP000244722"/>
    </source>
</evidence>
<dbReference type="PANTHER" id="PTHR24348">
    <property type="entry name" value="SERINE/THREONINE-PROTEIN KINASE UNC-51-RELATED"/>
    <property type="match status" value="1"/>
</dbReference>
<organism evidence="13 14">
    <name type="scientific">Tuber borchii</name>
    <name type="common">White truffle</name>
    <dbReference type="NCBI Taxonomy" id="42251"/>
    <lineage>
        <taxon>Eukaryota</taxon>
        <taxon>Fungi</taxon>
        <taxon>Dikarya</taxon>
        <taxon>Ascomycota</taxon>
        <taxon>Pezizomycotina</taxon>
        <taxon>Pezizomycetes</taxon>
        <taxon>Pezizales</taxon>
        <taxon>Tuberaceae</taxon>
        <taxon>Tuber</taxon>
    </lineage>
</organism>
<dbReference type="EMBL" id="NESQ01000077">
    <property type="protein sequence ID" value="PUU79979.1"/>
    <property type="molecule type" value="Genomic_DNA"/>
</dbReference>
<evidence type="ECO:0000256" key="7">
    <source>
        <dbReference type="ARBA" id="ARBA00022840"/>
    </source>
</evidence>
<evidence type="ECO:0000256" key="1">
    <source>
        <dbReference type="ARBA" id="ARBA00004623"/>
    </source>
</evidence>
<comment type="caution">
    <text evidence="13">The sequence shown here is derived from an EMBL/GenBank/DDBJ whole genome shotgun (WGS) entry which is preliminary data.</text>
</comment>
<dbReference type="Proteomes" id="UP000244722">
    <property type="component" value="Unassembled WGS sequence"/>
</dbReference>
<evidence type="ECO:0000256" key="9">
    <source>
        <dbReference type="ARBA" id="ARBA00030237"/>
    </source>
</evidence>
<evidence type="ECO:0000256" key="3">
    <source>
        <dbReference type="ARBA" id="ARBA00022527"/>
    </source>
</evidence>
<dbReference type="AlphaFoldDB" id="A0A2T6ZWX8"/>
<dbReference type="GO" id="GO:0005776">
    <property type="term" value="C:autophagosome"/>
    <property type="evidence" value="ECO:0007669"/>
    <property type="project" value="TreeGrafter"/>
</dbReference>
<dbReference type="InterPro" id="IPR008271">
    <property type="entry name" value="Ser/Thr_kinase_AS"/>
</dbReference>
<keyword evidence="3" id="KW-0723">Serine/threonine-protein kinase</keyword>
<evidence type="ECO:0000256" key="2">
    <source>
        <dbReference type="ARBA" id="ARBA00012513"/>
    </source>
</evidence>
<dbReference type="InterPro" id="IPR000719">
    <property type="entry name" value="Prot_kinase_dom"/>
</dbReference>
<comment type="catalytic activity">
    <reaction evidence="11">
        <text>L-seryl-[protein] + ATP = O-phospho-L-seryl-[protein] + ADP + H(+)</text>
        <dbReference type="Rhea" id="RHEA:17989"/>
        <dbReference type="Rhea" id="RHEA-COMP:9863"/>
        <dbReference type="Rhea" id="RHEA-COMP:11604"/>
        <dbReference type="ChEBI" id="CHEBI:15378"/>
        <dbReference type="ChEBI" id="CHEBI:29999"/>
        <dbReference type="ChEBI" id="CHEBI:30616"/>
        <dbReference type="ChEBI" id="CHEBI:83421"/>
        <dbReference type="ChEBI" id="CHEBI:456216"/>
        <dbReference type="EC" id="2.7.11.1"/>
    </reaction>
</comment>
<name>A0A2T6ZWX8_TUBBO</name>
<evidence type="ECO:0000256" key="11">
    <source>
        <dbReference type="ARBA" id="ARBA00048679"/>
    </source>
</evidence>
<protein>
    <recommendedName>
        <fullName evidence="2">non-specific serine/threonine protein kinase</fullName>
        <ecNumber evidence="2">2.7.11.1</ecNumber>
    </recommendedName>
    <alternativeName>
        <fullName evidence="9">Autophagy-related protein 1</fullName>
    </alternativeName>
</protein>